<name>A0ACD3A5M7_9AGAR</name>
<dbReference type="EMBL" id="ML208713">
    <property type="protein sequence ID" value="TFK60946.1"/>
    <property type="molecule type" value="Genomic_DNA"/>
</dbReference>
<proteinExistence type="predicted"/>
<accession>A0ACD3A5M7</accession>
<protein>
    <submittedName>
        <fullName evidence="1">Uncharacterized protein</fullName>
    </submittedName>
</protein>
<reference evidence="1 2" key="1">
    <citation type="journal article" date="2019" name="Nat. Ecol. Evol.">
        <title>Megaphylogeny resolves global patterns of mushroom evolution.</title>
        <authorList>
            <person name="Varga T."/>
            <person name="Krizsan K."/>
            <person name="Foldi C."/>
            <person name="Dima B."/>
            <person name="Sanchez-Garcia M."/>
            <person name="Sanchez-Ramirez S."/>
            <person name="Szollosi G.J."/>
            <person name="Szarkandi J.G."/>
            <person name="Papp V."/>
            <person name="Albert L."/>
            <person name="Andreopoulos W."/>
            <person name="Angelini C."/>
            <person name="Antonin V."/>
            <person name="Barry K.W."/>
            <person name="Bougher N.L."/>
            <person name="Buchanan P."/>
            <person name="Buyck B."/>
            <person name="Bense V."/>
            <person name="Catcheside P."/>
            <person name="Chovatia M."/>
            <person name="Cooper J."/>
            <person name="Damon W."/>
            <person name="Desjardin D."/>
            <person name="Finy P."/>
            <person name="Geml J."/>
            <person name="Haridas S."/>
            <person name="Hughes K."/>
            <person name="Justo A."/>
            <person name="Karasinski D."/>
            <person name="Kautmanova I."/>
            <person name="Kiss B."/>
            <person name="Kocsube S."/>
            <person name="Kotiranta H."/>
            <person name="LaButti K.M."/>
            <person name="Lechner B.E."/>
            <person name="Liimatainen K."/>
            <person name="Lipzen A."/>
            <person name="Lukacs Z."/>
            <person name="Mihaltcheva S."/>
            <person name="Morgado L.N."/>
            <person name="Niskanen T."/>
            <person name="Noordeloos M.E."/>
            <person name="Ohm R.A."/>
            <person name="Ortiz-Santana B."/>
            <person name="Ovrebo C."/>
            <person name="Racz N."/>
            <person name="Riley R."/>
            <person name="Savchenko A."/>
            <person name="Shiryaev A."/>
            <person name="Soop K."/>
            <person name="Spirin V."/>
            <person name="Szebenyi C."/>
            <person name="Tomsovsky M."/>
            <person name="Tulloss R.E."/>
            <person name="Uehling J."/>
            <person name="Grigoriev I.V."/>
            <person name="Vagvolgyi C."/>
            <person name="Papp T."/>
            <person name="Martin F.M."/>
            <person name="Miettinen O."/>
            <person name="Hibbett D.S."/>
            <person name="Nagy L.G."/>
        </authorList>
    </citation>
    <scope>NUCLEOTIDE SEQUENCE [LARGE SCALE GENOMIC DNA]</scope>
    <source>
        <strain evidence="1 2">NL-1719</strain>
    </source>
</reference>
<sequence>MRLALKDKVLVLLSTAALISLALGFYQDFGIPRAPDEPPVDWVEGVAIMIAIFIVFCSLNEKKEERGVKVIHDRSEKVVDIKEVVVGDIALVEPGEIIPCDGIFLGGHNVKCDESGATGESDAIKKVTYDECLSLRQKALSDPGADAHIDCFVVSGSKVLEGVGRYVIVAVGQKSFNGRIMMALRTDAENTPLQLKLNRLAELIAQIGSAAGLILFASLMIRQLGTNNPPRIPSAKSPPQRVFLSLAFATKRMTYENLLVWTGGLTQNDMTVVAGWVGLHAKFVHLLEENEQRTNANRIEKEDAGRRKHVNNFSIDQSQLNTPQLRNLFNEAITVNSTAFQDVDPVTGKIIFIGSKTETALLKFTRDLGWPDFKKTRDAAEIIQMTPFSSDCKAMGVVIRLPNGRYRIYLKGASEILSRKCTRHVVVHKNGDGAHGEDIETRPIDPLAEDNISRTIIFYANQMLRTIAICYRDLDSWPPCNARINDADENLTLIGIPNIEDPLRPGIREVVAKCAKAGVSIRMCTGDNVLTARSIVQQRGISTPGVLARSSPEDKKTLVQALKAIGKVVGVTGDGTNDGLALKTANVGFSMGIAGTEVAKEAHHLETRRCVNDSVCKFLQFQISTNVTPVASAEEFSVSTAVQLLWINIIMDMFAALALATDPATKALLDRKPDKKTVALFTKSPKSDRSNTNTELMKDYELACKMATDALELNEEDIHDEHPSQGEPFRLPGDWDILTMLSGETQRTLRVGLIISALVLRPKLHFITVRLDSRIEGVINAQYISDQPVNDTKSVVSKDQTTLGVIIDTKFQLEEDQFFSELANGDGLSQQCDPRRTKKAWGERRGRRKRAEVNRTRHVIKHPNFHNFDAVQGEAYLESQQRGDVVIRPSSKGFNHLAVTWKVDDGLYQPIDVTKTNAYSTGQGVGGQLIVDAAHTYTDLDGLIVIHVQAMARQVEELMAHEKFESLWSTY</sequence>
<keyword evidence="2" id="KW-1185">Reference proteome</keyword>
<dbReference type="Proteomes" id="UP000308600">
    <property type="component" value="Unassembled WGS sequence"/>
</dbReference>
<evidence type="ECO:0000313" key="2">
    <source>
        <dbReference type="Proteomes" id="UP000308600"/>
    </source>
</evidence>
<organism evidence="1 2">
    <name type="scientific">Pluteus cervinus</name>
    <dbReference type="NCBI Taxonomy" id="181527"/>
    <lineage>
        <taxon>Eukaryota</taxon>
        <taxon>Fungi</taxon>
        <taxon>Dikarya</taxon>
        <taxon>Basidiomycota</taxon>
        <taxon>Agaricomycotina</taxon>
        <taxon>Agaricomycetes</taxon>
        <taxon>Agaricomycetidae</taxon>
        <taxon>Agaricales</taxon>
        <taxon>Pluteineae</taxon>
        <taxon>Pluteaceae</taxon>
        <taxon>Pluteus</taxon>
    </lineage>
</organism>
<gene>
    <name evidence="1" type="ORF">BDN72DRAFT_937594</name>
</gene>
<evidence type="ECO:0000313" key="1">
    <source>
        <dbReference type="EMBL" id="TFK60946.1"/>
    </source>
</evidence>